<dbReference type="EMBL" id="NSLI01000003">
    <property type="protein sequence ID" value="PAX08161.1"/>
    <property type="molecule type" value="Genomic_DNA"/>
</dbReference>
<accession>A0A2A2SGL3</accession>
<organism evidence="2 3">
    <name type="scientific">Sphingomonas lenta</name>
    <dbReference type="NCBI Taxonomy" id="1141887"/>
    <lineage>
        <taxon>Bacteria</taxon>
        <taxon>Pseudomonadati</taxon>
        <taxon>Pseudomonadota</taxon>
        <taxon>Alphaproteobacteria</taxon>
        <taxon>Sphingomonadales</taxon>
        <taxon>Sphingomonadaceae</taxon>
        <taxon>Sphingomonas</taxon>
    </lineage>
</organism>
<evidence type="ECO:0000313" key="3">
    <source>
        <dbReference type="Proteomes" id="UP000218151"/>
    </source>
</evidence>
<keyword evidence="3" id="KW-1185">Reference proteome</keyword>
<dbReference type="Proteomes" id="UP000218151">
    <property type="component" value="Unassembled WGS sequence"/>
</dbReference>
<dbReference type="AlphaFoldDB" id="A0A2A2SGL3"/>
<reference evidence="3" key="1">
    <citation type="submission" date="2017-09" db="EMBL/GenBank/DDBJ databases">
        <authorList>
            <person name="Feng G."/>
            <person name="Zhu H."/>
        </authorList>
    </citation>
    <scope>NUCLEOTIDE SEQUENCE [LARGE SCALE GENOMIC DNA]</scope>
    <source>
        <strain evidence="3">1PNM-20</strain>
    </source>
</reference>
<keyword evidence="1" id="KW-1133">Transmembrane helix</keyword>
<keyword evidence="1" id="KW-0812">Transmembrane</keyword>
<evidence type="ECO:0000256" key="1">
    <source>
        <dbReference type="SAM" id="Phobius"/>
    </source>
</evidence>
<evidence type="ECO:0000313" key="2">
    <source>
        <dbReference type="EMBL" id="PAX08161.1"/>
    </source>
</evidence>
<feature type="transmembrane region" description="Helical" evidence="1">
    <location>
        <begin position="12"/>
        <end position="34"/>
    </location>
</feature>
<gene>
    <name evidence="2" type="ORF">CKY28_11320</name>
</gene>
<comment type="caution">
    <text evidence="2">The sequence shown here is derived from an EMBL/GenBank/DDBJ whole genome shotgun (WGS) entry which is preliminary data.</text>
</comment>
<feature type="transmembrane region" description="Helical" evidence="1">
    <location>
        <begin position="40"/>
        <end position="56"/>
    </location>
</feature>
<keyword evidence="1" id="KW-0472">Membrane</keyword>
<protein>
    <submittedName>
        <fullName evidence="2">Uncharacterized protein</fullName>
    </submittedName>
</protein>
<name>A0A2A2SGL3_9SPHN</name>
<dbReference type="RefSeq" id="WP_095998403.1">
    <property type="nucleotide sequence ID" value="NZ_NSLI01000003.1"/>
</dbReference>
<sequence length="59" mass="6155">MSRLERRRTAGRTLLTPTLIAGGTAVGLGAGLLGDGWVDWLAWAGLAAPVAVLSLRRRG</sequence>
<proteinExistence type="predicted"/>